<organism evidence="3 4">
    <name type="scientific">Algibacter pectinivorans</name>
    <dbReference type="NCBI Taxonomy" id="870482"/>
    <lineage>
        <taxon>Bacteria</taxon>
        <taxon>Pseudomonadati</taxon>
        <taxon>Bacteroidota</taxon>
        <taxon>Flavobacteriia</taxon>
        <taxon>Flavobacteriales</taxon>
        <taxon>Flavobacteriaceae</taxon>
        <taxon>Algibacter</taxon>
    </lineage>
</organism>
<sequence length="265" mass="30205">MNYLTKYFNKTKLKKPLNCLIFAFVNLIKIIMRKLYMIALTLLFISCGKKQSDLTVLVNVKGLKKGSLYLKKIKDTVLVTVDSIAVNGNTKIELTSKLEEPEVFYLYLKKSKKESDRIAFFANKGTTEINTTLQNFAFDANIKGSQQQKIMEDYKSLISKMNNRNLEVIKEQFEAQQANDTAKLNKLNKEAKSSLKRKYLYTVNFALNNKDSEVAPYIALTELYNARVDLLDTINQSLTTKVKSSKYGKELDAFILGIKAAEKSN</sequence>
<gene>
    <name evidence="3" type="ORF">SAMN04487987_1098</name>
</gene>
<keyword evidence="4" id="KW-1185">Reference proteome</keyword>
<dbReference type="AlphaFoldDB" id="A0A1I1RIT9"/>
<protein>
    <recommendedName>
        <fullName evidence="2">DUF4369 domain-containing protein</fullName>
    </recommendedName>
</protein>
<keyword evidence="1" id="KW-0812">Transmembrane</keyword>
<evidence type="ECO:0000259" key="2">
    <source>
        <dbReference type="Pfam" id="PF14289"/>
    </source>
</evidence>
<evidence type="ECO:0000313" key="3">
    <source>
        <dbReference type="EMBL" id="SFD30410.1"/>
    </source>
</evidence>
<dbReference type="InterPro" id="IPR025380">
    <property type="entry name" value="DUF4369"/>
</dbReference>
<dbReference type="Pfam" id="PF14289">
    <property type="entry name" value="DUF4369"/>
    <property type="match status" value="1"/>
</dbReference>
<name>A0A1I1RIT9_9FLAO</name>
<accession>A0A1I1RIT9</accession>
<feature type="domain" description="DUF4369" evidence="2">
    <location>
        <begin position="55"/>
        <end position="150"/>
    </location>
</feature>
<keyword evidence="1" id="KW-0472">Membrane</keyword>
<dbReference type="EMBL" id="FOMI01000009">
    <property type="protein sequence ID" value="SFD30410.1"/>
    <property type="molecule type" value="Genomic_DNA"/>
</dbReference>
<proteinExistence type="predicted"/>
<reference evidence="4" key="1">
    <citation type="submission" date="2016-10" db="EMBL/GenBank/DDBJ databases">
        <authorList>
            <person name="Varghese N."/>
            <person name="Submissions S."/>
        </authorList>
    </citation>
    <scope>NUCLEOTIDE SEQUENCE [LARGE SCALE GENOMIC DNA]</scope>
    <source>
        <strain evidence="4">DSM 25730</strain>
    </source>
</reference>
<evidence type="ECO:0000313" key="4">
    <source>
        <dbReference type="Proteomes" id="UP000199439"/>
    </source>
</evidence>
<evidence type="ECO:0000256" key="1">
    <source>
        <dbReference type="SAM" id="Phobius"/>
    </source>
</evidence>
<keyword evidence="1" id="KW-1133">Transmembrane helix</keyword>
<dbReference type="STRING" id="870482.SAMN04487987_1098"/>
<feature type="transmembrane region" description="Helical" evidence="1">
    <location>
        <begin position="20"/>
        <end position="45"/>
    </location>
</feature>
<dbReference type="Proteomes" id="UP000199439">
    <property type="component" value="Unassembled WGS sequence"/>
</dbReference>